<dbReference type="EMBL" id="BLAB01000001">
    <property type="protein sequence ID" value="GER94831.1"/>
    <property type="molecule type" value="Genomic_DNA"/>
</dbReference>
<sequence>MPLKIRIDDWVKELAGKYNLTDAIVEDEIEHTISSVLSNRFKFEVEAQLNGNSGSLSIYGFKTRKGDMESAIINPENIKRPLIREILYTLANALEIRRLLNEYSFYKKIIHSSVTGEIIKKSSEGILYAAIKDIDYPASDQYVVAVCEPASQTPKERGWYTVGQKMPFYVLSVKPQLLKGTPRLEIRLSRNSAGLPESLIRQELVRHNMDIKICCTGRIAGAFSEIKASAKIPRECIKKVSDELKERVIVRW</sequence>
<evidence type="ECO:0000313" key="2">
    <source>
        <dbReference type="EMBL" id="GER94952.1"/>
    </source>
</evidence>
<dbReference type="EMBL" id="BLAB01000002">
    <property type="protein sequence ID" value="GER94952.1"/>
    <property type="molecule type" value="Genomic_DNA"/>
</dbReference>
<proteinExistence type="predicted"/>
<comment type="caution">
    <text evidence="2">The sequence shown here is derived from an EMBL/GenBank/DDBJ whole genome shotgun (WGS) entry which is preliminary data.</text>
</comment>
<protein>
    <submittedName>
        <fullName evidence="2">Uncharacterized protein</fullName>
    </submittedName>
</protein>
<accession>A0A5J4L6M7</accession>
<dbReference type="AlphaFoldDB" id="A0A5J4L6M7"/>
<evidence type="ECO:0000313" key="1">
    <source>
        <dbReference type="EMBL" id="GER94831.1"/>
    </source>
</evidence>
<name>A0A5J4L6M7_9ZZZZ</name>
<reference evidence="2" key="1">
    <citation type="submission" date="2019-10" db="EMBL/GenBank/DDBJ databases">
        <title>Metagenomic sequencing of thiosulfate-disproportionating enrichment culture.</title>
        <authorList>
            <person name="Umezawa K."/>
            <person name="Kojima H."/>
            <person name="Fukui M."/>
        </authorList>
    </citation>
    <scope>NUCLEOTIDE SEQUENCE</scope>
    <source>
        <strain evidence="2">45J</strain>
    </source>
</reference>
<gene>
    <name evidence="1" type="ORF">A45J_2597</name>
    <name evidence="2" type="ORF">A45J_2718</name>
</gene>
<organism evidence="2">
    <name type="scientific">hot springs metagenome</name>
    <dbReference type="NCBI Taxonomy" id="433727"/>
    <lineage>
        <taxon>unclassified sequences</taxon>
        <taxon>metagenomes</taxon>
        <taxon>ecological metagenomes</taxon>
    </lineage>
</organism>